<evidence type="ECO:0000313" key="2">
    <source>
        <dbReference type="EMBL" id="PZG32525.1"/>
    </source>
</evidence>
<comment type="caution">
    <text evidence="2">The sequence shown here is derived from an EMBL/GenBank/DDBJ whole genome shotgun (WGS) entry which is preliminary data.</text>
</comment>
<dbReference type="PANTHER" id="PTHR21310">
    <property type="entry name" value="AMINOGLYCOSIDE PHOSPHOTRANSFERASE-RELATED-RELATED"/>
    <property type="match status" value="1"/>
</dbReference>
<dbReference type="Pfam" id="PF01636">
    <property type="entry name" value="APH"/>
    <property type="match status" value="1"/>
</dbReference>
<keyword evidence="3" id="KW-1185">Reference proteome</keyword>
<dbReference type="PANTHER" id="PTHR21310:SF15">
    <property type="entry name" value="AMINOGLYCOSIDE PHOSPHOTRANSFERASE DOMAIN-CONTAINING PROTEIN"/>
    <property type="match status" value="1"/>
</dbReference>
<accession>A0A2W2FVM5</accession>
<dbReference type="InterPro" id="IPR002575">
    <property type="entry name" value="Aminoglycoside_PTrfase"/>
</dbReference>
<evidence type="ECO:0000259" key="1">
    <source>
        <dbReference type="Pfam" id="PF01636"/>
    </source>
</evidence>
<feature type="domain" description="Aminoglycoside phosphotransferase" evidence="1">
    <location>
        <begin position="21"/>
        <end position="219"/>
    </location>
</feature>
<protein>
    <submittedName>
        <fullName evidence="2">Bifunctional AAC/APH</fullName>
    </submittedName>
</protein>
<dbReference type="InterPro" id="IPR051678">
    <property type="entry name" value="AGP_Transferase"/>
</dbReference>
<evidence type="ECO:0000313" key="3">
    <source>
        <dbReference type="Proteomes" id="UP000248544"/>
    </source>
</evidence>
<reference evidence="2 3" key="1">
    <citation type="submission" date="2018-01" db="EMBL/GenBank/DDBJ databases">
        <title>Draft genome sequence of Sphaerisporangium sp. 7K107.</title>
        <authorList>
            <person name="Sahin N."/>
            <person name="Saygin H."/>
            <person name="Ay H."/>
        </authorList>
    </citation>
    <scope>NUCLEOTIDE SEQUENCE [LARGE SCALE GENOMIC DNA]</scope>
    <source>
        <strain evidence="2 3">7K107</strain>
    </source>
</reference>
<sequence>MIEVIKTLVGRHLPGYVVRSVEKLGEGLDNLAYEVNGSLIVRSSKEVDPEMTRREVEVLRVIAECGTLPVPEVVFADAEAGVIAYGKLPGTPLQTAPATDANKLAPPLGEFLGSVHRAAVSVPEDVGPLTEWLAEAAENYEVVAGRIPTSARRTVERFLNDAPPAEPEKLVFCHNDLGSEHILADGDTITGVIDWTDAAVTDPAVDFALIFRDLGPEAFELSLAHYPGEIARERAVFYARCALLEDMAYGTRNPTARRYEELGLRHLEWTFAG</sequence>
<dbReference type="EMBL" id="POUA01000306">
    <property type="protein sequence ID" value="PZG32525.1"/>
    <property type="molecule type" value="Genomic_DNA"/>
</dbReference>
<dbReference type="AlphaFoldDB" id="A0A2W2FVM5"/>
<dbReference type="Gene3D" id="3.90.1200.10">
    <property type="match status" value="1"/>
</dbReference>
<dbReference type="Gene3D" id="3.30.200.20">
    <property type="entry name" value="Phosphorylase Kinase, domain 1"/>
    <property type="match status" value="1"/>
</dbReference>
<proteinExistence type="predicted"/>
<dbReference type="InterPro" id="IPR011009">
    <property type="entry name" value="Kinase-like_dom_sf"/>
</dbReference>
<gene>
    <name evidence="2" type="ORF">C1I98_29255</name>
</gene>
<dbReference type="Proteomes" id="UP000248544">
    <property type="component" value="Unassembled WGS sequence"/>
</dbReference>
<dbReference type="RefSeq" id="WP_111170632.1">
    <property type="nucleotide sequence ID" value="NZ_POUA01000306.1"/>
</dbReference>
<name>A0A2W2FVM5_9ACTN</name>
<dbReference type="SUPFAM" id="SSF56112">
    <property type="entry name" value="Protein kinase-like (PK-like)"/>
    <property type="match status" value="1"/>
</dbReference>
<organism evidence="2 3">
    <name type="scientific">Spongiactinospora gelatinilytica</name>
    <dbReference type="NCBI Taxonomy" id="2666298"/>
    <lineage>
        <taxon>Bacteria</taxon>
        <taxon>Bacillati</taxon>
        <taxon>Actinomycetota</taxon>
        <taxon>Actinomycetes</taxon>
        <taxon>Streptosporangiales</taxon>
        <taxon>Streptosporangiaceae</taxon>
        <taxon>Spongiactinospora</taxon>
    </lineage>
</organism>